<evidence type="ECO:0000313" key="2">
    <source>
        <dbReference type="EMBL" id="KAG8456701.1"/>
    </source>
</evidence>
<feature type="non-terminal residue" evidence="2">
    <location>
        <position position="2091"/>
    </location>
</feature>
<dbReference type="EMBL" id="JAACNH010000001">
    <property type="protein sequence ID" value="KAG8456701.1"/>
    <property type="molecule type" value="Genomic_DNA"/>
</dbReference>
<dbReference type="GO" id="GO:0060271">
    <property type="term" value="P:cilium assembly"/>
    <property type="evidence" value="ECO:0007669"/>
    <property type="project" value="TreeGrafter"/>
</dbReference>
<evidence type="ECO:0000313" key="3">
    <source>
        <dbReference type="Proteomes" id="UP000812440"/>
    </source>
</evidence>
<accession>A0A8T2KQ43</accession>
<evidence type="ECO:0000256" key="1">
    <source>
        <dbReference type="SAM" id="MobiDB-lite"/>
    </source>
</evidence>
<protein>
    <recommendedName>
        <fullName evidence="4">Ciliogenesis and planar polarity effector 1</fullName>
    </recommendedName>
</protein>
<sequence length="2091" mass="237058">MEVSLEVLVSTNIKRKKPSPRLCWLGKQKEAVYIIDEKTLNEVNLRTGRVKKAPSRLQTFLKRSGVVAIGTSLNGGFVVMLLLTGDLFIWNKDLDNLVSIPANEEISQLVAAAQETSIRLDVYISGDGGRVLLVALTGSVFLWENVENHNEPISPKIPPLSRWSRIQSHDSTMFPSTKDKEATVHAIFIQNEILGDCCLCTFAYFSGMTLMMTFLLLRFYKNDQRDLSSLPYYIHWAQQKCSLQSLVPSCEPLKSRGALLARFSRDGLVLAITVNQRDPKNTHILFINSMNFVTISGHLRGCSSKDSNFPSKLIRSYWVGDMSWSADSLFLACLLKRGALMLLTRLGEILTLTTFGCSVEFGPAEFIPLHPLITYRSPCSVMDSQNANNSLDSAASEADVMRQRYSITFHPRSPYLIVSDGYMVTALRLANNFTPYYFMKSLLLDSAQRLEDLRQTLQLGKPKNNRINLRPLSSLKASLMKDHGTPYSESSTVPSFLLADKETLESTEQSVVQEDDDESDDDFLKVSALAEQGRLEFASMFDTMHARDIGEGENPVSTDVFHIQRMLLTAWTIGITVRNLEEKDTLLQYTVGCLAHYLSIIPWFNFNSIRFGKCAKMNRSALGLYLRVFQQCMTVLYWDVISPQSVKHILKLTSETIWMILTQREQLYSRRLVESVCLLKVVSRHLNTIYHLHYESVPVSSEGGSKAFLDFLRAPVFESVDHSDQGFTVLSILQCPPDPVNLTRKSEKRLVALWRLLYNKTLWYRNLLNQHVNGNPATANSLEERTIISLMCHIQAELQSSGQQLDQSLNLLPVNGEECFLLGSYKEAVDYWKKELQEITDKGGRRGSLLQTRYYLAILYCHLYNYNLNDAQGMCDQLVRRLLRTSSLLMEASGNVSVDEEQTPFTDVHSAAALAVIQSMGRFMAAYFTNQQLNVFPPHNVCVLFPLHKAKERLPRMISLRHSTVSNVVRDQNLSCVWTVDYALDLLLIGGLLPEAAWLANKLGDWKISVSIGVAYNLYLESIPEEFKRKQQPLPENLTPAYIFQEKLQAFLGRPPSDTILNNNSTVQKQFTDPIEEEDLDLLFSSVQEMLKAAVMADAEILTDTLHQLMESAKELSRRLPALVPDKFYLPAPPLYCPQPASVSEDDCRDLQLEAEKHTRQKLSGVLQRILLILRSAHCSVPAAQWYIKQIKRARKFVQKIRSKLSLSPLNDLPETLLNYSISSKAFFKAGPCDDQRNDHVSASIVGYFRELCALCWMLHVREKLSYSCRQYQKARDNGKLFKDADAYDSCLTEHCFEALEWACRMLPFTHIINCEELVHDIILSLVSELPPVKKVAEIMVRAFPHPQNVRVQLREKYQSVQQRLRHYMVKGLQGEEMMSIVMHNIHKERLKLLKRVQWNLGPMQNHLWESSLGDTIEEDLDTFDQFSLGTSLTLSTITDFGRPQVYSDADTISEAFTCNDGDERSERRIDTFVQKPTKNKSGKSKLKQKNKPPGNTDSAFPKVGTWEFEFNDEEYINFLDLFLSYLLEKDLHHNDPGIPFLTTFSQSLRRNELNSLVFDVHTTLKRRWGKAKMQSIFRAGCCYSVHTEPFNDSTKNEDSLLQIPRKSQFVPKLSSTVLFKKPEHSSGDERFKRSGHPVKTGLFGLREQKTRKDNPHLSSGLPITFSAHDPYSCKVIDASYFIPNEELGLKLKARFGDDEKLVEWMVRWSDRRLFWKAGKSELFQAQSSSIRVKTTSASILISIWLLERKYLQGAYKDNEMVHGRAETPVQENRVVPNLLEETELELQDRPSLHLSHLQSETESVVDVCDEINTEESISEASFSLISAGKECGPKHHPLTSTVITLRDNPKPEEIITDAMADPVEVLSESEAEQDNQPDTQRNPNISVCIRTITNHIENLPSEVAVELKEPDFAPGHFAGHLKGSESALVQDDTPPDLQTFPSAANIPSVETNPVQQTLQNGAPDIPPASEGVRHLLQDEMFRLLQLQQINFMSLMQVVGSSFAALPALHQIFQQTSHIGTNQTANLMEEHIPVQQHQAPLPTQSTPVNVYPAGQRPINRNLEMGSSSKPCNLPSNEREALEDKKNKESLK</sequence>
<dbReference type="PANTHER" id="PTHR14492">
    <property type="entry name" value="JBTS17"/>
    <property type="match status" value="1"/>
</dbReference>
<gene>
    <name evidence="2" type="ORF">GDO86_002473</name>
</gene>
<dbReference type="PANTHER" id="PTHR14492:SF4">
    <property type="entry name" value="CILIOGENESIS AND PLANAR POLARITY EFFECTOR 1"/>
    <property type="match status" value="1"/>
</dbReference>
<dbReference type="InterPro" id="IPR028236">
    <property type="entry name" value="CPLANE1"/>
</dbReference>
<feature type="compositionally biased region" description="Polar residues" evidence="1">
    <location>
        <begin position="2064"/>
        <end position="2075"/>
    </location>
</feature>
<keyword evidence="3" id="KW-1185">Reference proteome</keyword>
<feature type="compositionally biased region" description="Basic residues" evidence="1">
    <location>
        <begin position="1478"/>
        <end position="1491"/>
    </location>
</feature>
<feature type="region of interest" description="Disordered" evidence="1">
    <location>
        <begin position="2036"/>
        <end position="2091"/>
    </location>
</feature>
<reference evidence="2" key="1">
    <citation type="thesis" date="2020" institute="ProQuest LLC" country="789 East Eisenhower Parkway, Ann Arbor, MI, USA">
        <title>Comparative Genomics and Chromosome Evolution.</title>
        <authorList>
            <person name="Mudd A.B."/>
        </authorList>
    </citation>
    <scope>NUCLEOTIDE SEQUENCE</scope>
    <source>
        <strain evidence="2">Female2</strain>
        <tissue evidence="2">Blood</tissue>
    </source>
</reference>
<dbReference type="OrthoDB" id="5974632at2759"/>
<feature type="compositionally biased region" description="Basic and acidic residues" evidence="1">
    <location>
        <begin position="2076"/>
        <end position="2091"/>
    </location>
</feature>
<dbReference type="SUPFAM" id="SSF69322">
    <property type="entry name" value="Tricorn protease domain 2"/>
    <property type="match status" value="1"/>
</dbReference>
<name>A0A8T2KQ43_9PIPI</name>
<organism evidence="2 3">
    <name type="scientific">Hymenochirus boettgeri</name>
    <name type="common">Congo dwarf clawed frog</name>
    <dbReference type="NCBI Taxonomy" id="247094"/>
    <lineage>
        <taxon>Eukaryota</taxon>
        <taxon>Metazoa</taxon>
        <taxon>Chordata</taxon>
        <taxon>Craniata</taxon>
        <taxon>Vertebrata</taxon>
        <taxon>Euteleostomi</taxon>
        <taxon>Amphibia</taxon>
        <taxon>Batrachia</taxon>
        <taxon>Anura</taxon>
        <taxon>Pipoidea</taxon>
        <taxon>Pipidae</taxon>
        <taxon>Pipinae</taxon>
        <taxon>Hymenochirus</taxon>
    </lineage>
</organism>
<dbReference type="Proteomes" id="UP000812440">
    <property type="component" value="Chromosome 1"/>
</dbReference>
<comment type="caution">
    <text evidence="2">The sequence shown here is derived from an EMBL/GenBank/DDBJ whole genome shotgun (WGS) entry which is preliminary data.</text>
</comment>
<feature type="region of interest" description="Disordered" evidence="1">
    <location>
        <begin position="1476"/>
        <end position="1499"/>
    </location>
</feature>
<evidence type="ECO:0008006" key="4">
    <source>
        <dbReference type="Google" id="ProtNLM"/>
    </source>
</evidence>
<feature type="compositionally biased region" description="Polar residues" evidence="1">
    <location>
        <begin position="2036"/>
        <end position="2048"/>
    </location>
</feature>
<dbReference type="GO" id="GO:0035869">
    <property type="term" value="C:ciliary transition zone"/>
    <property type="evidence" value="ECO:0007669"/>
    <property type="project" value="TreeGrafter"/>
</dbReference>
<proteinExistence type="predicted"/>